<dbReference type="eggNOG" id="COG3255">
    <property type="taxonomic scope" value="Bacteria"/>
</dbReference>
<protein>
    <recommendedName>
        <fullName evidence="3">SCP2 domain-containing protein</fullName>
    </recommendedName>
</protein>
<gene>
    <name evidence="1" type="ORF">MBO_06037</name>
</gene>
<organism evidence="1 2">
    <name type="scientific">Moraxella bovoculi 237</name>
    <dbReference type="NCBI Taxonomy" id="743974"/>
    <lineage>
        <taxon>Bacteria</taxon>
        <taxon>Pseudomonadati</taxon>
        <taxon>Pseudomonadota</taxon>
        <taxon>Gammaproteobacteria</taxon>
        <taxon>Moraxellales</taxon>
        <taxon>Moraxellaceae</taxon>
        <taxon>Moraxella</taxon>
    </lineage>
</organism>
<proteinExistence type="predicted"/>
<dbReference type="EMBL" id="AOMT01000023">
    <property type="protein sequence ID" value="KDN25073.1"/>
    <property type="molecule type" value="Genomic_DNA"/>
</dbReference>
<dbReference type="Proteomes" id="UP000035860">
    <property type="component" value="Unassembled WGS sequence"/>
</dbReference>
<name>A0A066ULI9_9GAMM</name>
<reference evidence="1 2" key="1">
    <citation type="journal article" date="2014" name="Genome Announc.">
        <title>Draft Genome Sequence of Moraxella bovoculi Strain 237T (ATCC BAA-1259T) Isolated from a Calf with Infectious Bovine Keratoconjunctivitis.</title>
        <authorList>
            <person name="Calcutt M.J."/>
            <person name="Foecking M.F."/>
            <person name="Martin N.T."/>
            <person name="Mhlanga-Mutangadura T."/>
            <person name="Reilly T.J."/>
        </authorList>
    </citation>
    <scope>NUCLEOTIDE SEQUENCE [LARGE SCALE GENOMIC DNA]</scope>
    <source>
        <strain evidence="1 2">237</strain>
    </source>
</reference>
<accession>A0A066ULI9</accession>
<comment type="caution">
    <text evidence="1">The sequence shown here is derived from an EMBL/GenBank/DDBJ whole genome shotgun (WGS) entry which is preliminary data.</text>
</comment>
<keyword evidence="2" id="KW-1185">Reference proteome</keyword>
<sequence>MFTLPILDVKADALDALLAALGFRLSSLIENNANESLTALVKDKDVCIQFISPTAERYYEFRQGGFAHTLGKTQDPDLTIEFQDSTTGVKLLTKGDIAAFMTAIQDGEVKITGDYKLVLWFAGVAKHAVKIPEEYKGYIDQAKPYIAQVKPYAEQAISAIKSKLGK</sequence>
<dbReference type="Gene3D" id="3.30.1050.10">
    <property type="entry name" value="SCP2 sterol-binding domain"/>
    <property type="match status" value="1"/>
</dbReference>
<dbReference type="AlphaFoldDB" id="A0A066ULI9"/>
<dbReference type="RefSeq" id="WP_036365531.1">
    <property type="nucleotide sequence ID" value="NZ_AOMT01000023.1"/>
</dbReference>
<dbReference type="SUPFAM" id="SSF55718">
    <property type="entry name" value="SCP-like"/>
    <property type="match status" value="1"/>
</dbReference>
<evidence type="ECO:0000313" key="2">
    <source>
        <dbReference type="Proteomes" id="UP000035860"/>
    </source>
</evidence>
<evidence type="ECO:0008006" key="3">
    <source>
        <dbReference type="Google" id="ProtNLM"/>
    </source>
</evidence>
<evidence type="ECO:0000313" key="1">
    <source>
        <dbReference type="EMBL" id="KDN25073.1"/>
    </source>
</evidence>
<dbReference type="InterPro" id="IPR036527">
    <property type="entry name" value="SCP2_sterol-bd_dom_sf"/>
</dbReference>